<evidence type="ECO:0000313" key="2">
    <source>
        <dbReference type="Proteomes" id="UP000005870"/>
    </source>
</evidence>
<organism evidence="1 2">
    <name type="scientific">Pseudoxanthomonas spadix (strain BD-a59)</name>
    <dbReference type="NCBI Taxonomy" id="1045855"/>
    <lineage>
        <taxon>Bacteria</taxon>
        <taxon>Pseudomonadati</taxon>
        <taxon>Pseudomonadota</taxon>
        <taxon>Gammaproteobacteria</taxon>
        <taxon>Lysobacterales</taxon>
        <taxon>Lysobacteraceae</taxon>
        <taxon>Pseudoxanthomonas</taxon>
    </lineage>
</organism>
<protein>
    <submittedName>
        <fullName evidence="1">Uncharacterized protein</fullName>
    </submittedName>
</protein>
<keyword evidence="2" id="KW-1185">Reference proteome</keyword>
<gene>
    <name evidence="1" type="ordered locus">DSC_14155</name>
</gene>
<name>G7UU41_PSEUP</name>
<dbReference type="EMBL" id="CP003093">
    <property type="protein sequence ID" value="AER57475.1"/>
    <property type="molecule type" value="Genomic_DNA"/>
</dbReference>
<dbReference type="HOGENOM" id="CLU_3375499_0_0_6"/>
<dbReference type="KEGG" id="psd:DSC_14155"/>
<sequence>MLASRDPEADLALSPAMGVATSGDVAYRGYLSGR</sequence>
<dbReference type="AlphaFoldDB" id="G7UU41"/>
<evidence type="ECO:0000313" key="1">
    <source>
        <dbReference type="EMBL" id="AER57475.1"/>
    </source>
</evidence>
<dbReference type="Proteomes" id="UP000005870">
    <property type="component" value="Chromosome"/>
</dbReference>
<proteinExistence type="predicted"/>
<reference evidence="1 2" key="1">
    <citation type="journal article" date="2012" name="J. Bacteriol.">
        <title>Complete Genome Sequence of the BTEX-Degrading Bacterium Pseudoxanthomonas spadix BD-a59.</title>
        <authorList>
            <person name="Lee S.H."/>
            <person name="Jin H.M."/>
            <person name="Lee H.J."/>
            <person name="Kim J.M."/>
            <person name="Jeon C.O."/>
        </authorList>
    </citation>
    <scope>NUCLEOTIDE SEQUENCE [LARGE SCALE GENOMIC DNA]</scope>
    <source>
        <strain evidence="1 2">BD-a59</strain>
    </source>
</reference>
<accession>G7UU41</accession>